<evidence type="ECO:0008006" key="3">
    <source>
        <dbReference type="Google" id="ProtNLM"/>
    </source>
</evidence>
<gene>
    <name evidence="1" type="ORF">AKN88_10740</name>
</gene>
<dbReference type="InterPro" id="IPR019410">
    <property type="entry name" value="Methyltransf_16"/>
</dbReference>
<sequence length="230" mass="25944">MSAVTYQVKQDIIQLNAQHSLTIKSLLDHQQFYDPQQQAQRLGICSAAWPIFGLVWPSSIQLAKKLLKRTIAADQRILEIGCGLGIASMVAKQLGLNITASDRHPLAPKFLRKNTQLNNLAEIPFLHGQWGVNQPASILDTNAPLLSGTYDYILASDILYEPDNALQVAQFIQRYAAPEATIWLVDPNRGYHNHVRRHLAEFGFQLAEQVRLEHGPGEEQYRGRLLVFQR</sequence>
<proteinExistence type="predicted"/>
<dbReference type="SUPFAM" id="SSF53335">
    <property type="entry name" value="S-adenosyl-L-methionine-dependent methyltransferases"/>
    <property type="match status" value="1"/>
</dbReference>
<dbReference type="Proteomes" id="UP000063953">
    <property type="component" value="Chromosome"/>
</dbReference>
<evidence type="ECO:0000313" key="1">
    <source>
        <dbReference type="EMBL" id="AKX60355.1"/>
    </source>
</evidence>
<dbReference type="STRING" id="1697053.AKN87_01075"/>
<keyword evidence="2" id="KW-1185">Reference proteome</keyword>
<dbReference type="AlphaFoldDB" id="A0A0K1XG29"/>
<dbReference type="CDD" id="cd02440">
    <property type="entry name" value="AdoMet_MTases"/>
    <property type="match status" value="1"/>
</dbReference>
<dbReference type="GeneID" id="93982861"/>
<name>A0A0K1XG29_9GAMM</name>
<accession>A0A0K1XG29</accession>
<organism evidence="1 2">
    <name type="scientific">Thiopseudomonas alkaliphila</name>
    <dbReference type="NCBI Taxonomy" id="1697053"/>
    <lineage>
        <taxon>Bacteria</taxon>
        <taxon>Pseudomonadati</taxon>
        <taxon>Pseudomonadota</taxon>
        <taxon>Gammaproteobacteria</taxon>
        <taxon>Pseudomonadales</taxon>
        <taxon>Pseudomonadaceae</taxon>
        <taxon>Thiopseudomonas</taxon>
    </lineage>
</organism>
<dbReference type="Gene3D" id="3.40.50.150">
    <property type="entry name" value="Vaccinia Virus protein VP39"/>
    <property type="match status" value="1"/>
</dbReference>
<dbReference type="EMBL" id="CP012365">
    <property type="protein sequence ID" value="AKX60355.1"/>
    <property type="molecule type" value="Genomic_DNA"/>
</dbReference>
<evidence type="ECO:0000313" key="2">
    <source>
        <dbReference type="Proteomes" id="UP000063953"/>
    </source>
</evidence>
<reference evidence="1 2" key="1">
    <citation type="journal article" date="2015" name="Genome Announc.">
        <title>Genome Sequences of Oblitimonas alkaliphila gen. nov. sp. nov. (Proposed), a Novel Bacterium of the Pseudomonadaceae Family.</title>
        <authorList>
            <person name="Lauer A.C."/>
            <person name="Nicholson A.C."/>
            <person name="Humrighouse B.W."/>
            <person name="Emery B."/>
            <person name="Drobish A."/>
            <person name="Juieng P."/>
            <person name="Loparev V."/>
            <person name="McQuiston J.R."/>
        </authorList>
    </citation>
    <scope>NUCLEOTIDE SEQUENCE [LARGE SCALE GENOMIC DNA]</scope>
    <source>
        <strain evidence="1 2">E5571</strain>
    </source>
</reference>
<dbReference type="PANTHER" id="PTHR14614">
    <property type="entry name" value="HEPATOCELLULAR CARCINOMA-ASSOCIATED ANTIGEN"/>
    <property type="match status" value="1"/>
</dbReference>
<dbReference type="KEGG" id="pbb:AKN87_01075"/>
<dbReference type="InterPro" id="IPR029063">
    <property type="entry name" value="SAM-dependent_MTases_sf"/>
</dbReference>
<dbReference type="RefSeq" id="WP_053101654.1">
    <property type="nucleotide sequence ID" value="NZ_CP012358.1"/>
</dbReference>
<dbReference type="Pfam" id="PF10294">
    <property type="entry name" value="Methyltransf_16"/>
    <property type="match status" value="1"/>
</dbReference>
<protein>
    <recommendedName>
        <fullName evidence="3">Lysine methyltransferase</fullName>
    </recommendedName>
</protein>